<evidence type="ECO:0000256" key="1">
    <source>
        <dbReference type="SAM" id="MobiDB-lite"/>
    </source>
</evidence>
<comment type="caution">
    <text evidence="2">The sequence shown here is derived from an EMBL/GenBank/DDBJ whole genome shotgun (WGS) entry which is preliminary data.</text>
</comment>
<dbReference type="Proteomes" id="UP001153269">
    <property type="component" value="Unassembled WGS sequence"/>
</dbReference>
<feature type="compositionally biased region" description="Polar residues" evidence="1">
    <location>
        <begin position="17"/>
        <end position="31"/>
    </location>
</feature>
<name>A0A9N7YUT2_PLEPL</name>
<feature type="region of interest" description="Disordered" evidence="1">
    <location>
        <begin position="1"/>
        <end position="72"/>
    </location>
</feature>
<organism evidence="2 3">
    <name type="scientific">Pleuronectes platessa</name>
    <name type="common">European plaice</name>
    <dbReference type="NCBI Taxonomy" id="8262"/>
    <lineage>
        <taxon>Eukaryota</taxon>
        <taxon>Metazoa</taxon>
        <taxon>Chordata</taxon>
        <taxon>Craniata</taxon>
        <taxon>Vertebrata</taxon>
        <taxon>Euteleostomi</taxon>
        <taxon>Actinopterygii</taxon>
        <taxon>Neopterygii</taxon>
        <taxon>Teleostei</taxon>
        <taxon>Neoteleostei</taxon>
        <taxon>Acanthomorphata</taxon>
        <taxon>Carangaria</taxon>
        <taxon>Pleuronectiformes</taxon>
        <taxon>Pleuronectoidei</taxon>
        <taxon>Pleuronectidae</taxon>
        <taxon>Pleuronectes</taxon>
    </lineage>
</organism>
<dbReference type="EMBL" id="CADEAL010002489">
    <property type="protein sequence ID" value="CAB1440681.1"/>
    <property type="molecule type" value="Genomic_DNA"/>
</dbReference>
<keyword evidence="3" id="KW-1185">Reference proteome</keyword>
<sequence length="127" mass="13514">MRGRRATEHMLPHSLSGGVNTATELVTSQRDGSGATDSKHPKASRELRPEQWSTNSVEQGCDTSREAGPQRTERTINIIRPTGLLFIFACRASPGARLGTAPPLACIQGPTPPPPPPQPIPVTASNN</sequence>
<accession>A0A9N7YUT2</accession>
<feature type="compositionally biased region" description="Pro residues" evidence="1">
    <location>
        <begin position="110"/>
        <end position="120"/>
    </location>
</feature>
<feature type="compositionally biased region" description="Polar residues" evidence="1">
    <location>
        <begin position="51"/>
        <end position="62"/>
    </location>
</feature>
<gene>
    <name evidence="2" type="ORF">PLEPLA_LOCUS28447</name>
</gene>
<evidence type="ECO:0000313" key="3">
    <source>
        <dbReference type="Proteomes" id="UP001153269"/>
    </source>
</evidence>
<feature type="region of interest" description="Disordered" evidence="1">
    <location>
        <begin position="99"/>
        <end position="127"/>
    </location>
</feature>
<feature type="compositionally biased region" description="Basic and acidic residues" evidence="1">
    <location>
        <begin position="37"/>
        <end position="49"/>
    </location>
</feature>
<proteinExistence type="predicted"/>
<dbReference type="AlphaFoldDB" id="A0A9N7YUT2"/>
<evidence type="ECO:0000313" key="2">
    <source>
        <dbReference type="EMBL" id="CAB1440681.1"/>
    </source>
</evidence>
<reference evidence="2" key="1">
    <citation type="submission" date="2020-03" db="EMBL/GenBank/DDBJ databases">
        <authorList>
            <person name="Weist P."/>
        </authorList>
    </citation>
    <scope>NUCLEOTIDE SEQUENCE</scope>
</reference>
<protein>
    <submittedName>
        <fullName evidence="2">Uncharacterized protein</fullName>
    </submittedName>
</protein>
<feature type="compositionally biased region" description="Basic and acidic residues" evidence="1">
    <location>
        <begin position="1"/>
        <end position="11"/>
    </location>
</feature>